<dbReference type="GO" id="GO:0016301">
    <property type="term" value="F:kinase activity"/>
    <property type="evidence" value="ECO:0007669"/>
    <property type="project" value="UniProtKB-KW"/>
</dbReference>
<evidence type="ECO:0000259" key="14">
    <source>
        <dbReference type="PROSITE" id="PS50972"/>
    </source>
</evidence>
<evidence type="ECO:0000256" key="4">
    <source>
        <dbReference type="ARBA" id="ARBA00005051"/>
    </source>
</evidence>
<comment type="catalytic activity">
    <reaction evidence="1">
        <text>(7,8-dihydropterin-6-yl)methyl diphosphate + 4-aminobenzoate = 7,8-dihydropteroate + diphosphate</text>
        <dbReference type="Rhea" id="RHEA:19949"/>
        <dbReference type="ChEBI" id="CHEBI:17836"/>
        <dbReference type="ChEBI" id="CHEBI:17839"/>
        <dbReference type="ChEBI" id="CHEBI:33019"/>
        <dbReference type="ChEBI" id="CHEBI:72950"/>
        <dbReference type="EC" id="2.5.1.15"/>
    </reaction>
</comment>
<protein>
    <submittedName>
        <fullName evidence="15">Dihydropteroate synthase</fullName>
    </submittedName>
</protein>
<dbReference type="UniPathway" id="UPA00077">
    <property type="reaction ID" value="UER00155"/>
</dbReference>
<dbReference type="GO" id="GO:0005829">
    <property type="term" value="C:cytosol"/>
    <property type="evidence" value="ECO:0007669"/>
    <property type="project" value="TreeGrafter"/>
</dbReference>
<comment type="caution">
    <text evidence="15">The sequence shown here is derived from an EMBL/GenBank/DDBJ whole genome shotgun (WGS) entry which is preliminary data.</text>
</comment>
<keyword evidence="7" id="KW-0479">Metal-binding</keyword>
<comment type="pathway">
    <text evidence="4">Cofactor biosynthesis; tetrahydrofolate biosynthesis; 2-amino-4-hydroxy-6-hydroxymethyl-7,8-dihydropteridine diphosphate from 7,8-dihydroneopterin triphosphate: step 4/4.</text>
</comment>
<dbReference type="Pfam" id="PF00809">
    <property type="entry name" value="Pterin_bind"/>
    <property type="match status" value="1"/>
</dbReference>
<dbReference type="AlphaFoldDB" id="A0A0K8MAX0"/>
<dbReference type="InterPro" id="IPR045031">
    <property type="entry name" value="DHP_synth-like"/>
</dbReference>
<dbReference type="GO" id="GO:0004156">
    <property type="term" value="F:dihydropteroate synthase activity"/>
    <property type="evidence" value="ECO:0007669"/>
    <property type="project" value="UniProtKB-EC"/>
</dbReference>
<keyword evidence="9" id="KW-0418">Kinase</keyword>
<evidence type="ECO:0000256" key="7">
    <source>
        <dbReference type="ARBA" id="ARBA00022723"/>
    </source>
</evidence>
<keyword evidence="10" id="KW-0067">ATP-binding</keyword>
<gene>
    <name evidence="15" type="primary">folP</name>
    <name evidence="15" type="ORF">Cva_00287</name>
</gene>
<dbReference type="InterPro" id="IPR000550">
    <property type="entry name" value="Hppk"/>
</dbReference>
<dbReference type="InterPro" id="IPR000489">
    <property type="entry name" value="Pterin-binding_dom"/>
</dbReference>
<evidence type="ECO:0000313" key="15">
    <source>
        <dbReference type="EMBL" id="GAO97651.1"/>
    </source>
</evidence>
<dbReference type="SUPFAM" id="SSF51717">
    <property type="entry name" value="Dihydropteroate synthetase-like"/>
    <property type="match status" value="1"/>
</dbReference>
<sequence length="420" mass="47678">MIYLSLGSNRGNRLSFLQQAVDLLKKRCLKNMTWSIILETECILPDGAPSEWNKPFLNMVVAGVSDLSPFFLLRELKQIEQELGRPEHYERWSPRVIDLDILLWDDLVLNNPSLTIPHPELDRRPFLGHLLTMMGVERKSHIPANCFLRSFTLFPRFVGIVNITPDSFSDGGLYNTADKAIKQALNLAANGASIIEIGAQSTRPGSVLQTPDEEYGKLEPVLDGLKNFMEKEEITVSVDTFWPEVIQKILSRYSVKWINDVRGSLDDRTLQYIARKNCHFVAMHSLGIPPQKDRLLPNDPSPVSSLIEWAQKMIGRLLSCGFEKSSIIIDPGIGFGKSAYQNIHILRTLIRLKSMDIKILIGHSRKSFIEAFSLEEAKMRDIETIAISDFLKNKVDFLRVHNVADHRRFFVAQQAIVNIG</sequence>
<dbReference type="InterPro" id="IPR011005">
    <property type="entry name" value="Dihydropteroate_synth-like_sf"/>
</dbReference>
<dbReference type="STRING" id="1629334.Cva_00287"/>
<dbReference type="PANTHER" id="PTHR20941:SF1">
    <property type="entry name" value="FOLIC ACID SYNTHESIS PROTEIN FOL1"/>
    <property type="match status" value="1"/>
</dbReference>
<evidence type="ECO:0000256" key="3">
    <source>
        <dbReference type="ARBA" id="ARBA00004763"/>
    </source>
</evidence>
<dbReference type="NCBIfam" id="TIGR01496">
    <property type="entry name" value="DHPS"/>
    <property type="match status" value="1"/>
</dbReference>
<dbReference type="EMBL" id="BBVC01000013">
    <property type="protein sequence ID" value="GAO97651.1"/>
    <property type="molecule type" value="Genomic_DNA"/>
</dbReference>
<dbReference type="InterPro" id="IPR035907">
    <property type="entry name" value="Hppk_sf"/>
</dbReference>
<keyword evidence="8" id="KW-0547">Nucleotide-binding</keyword>
<dbReference type="SUPFAM" id="SSF55083">
    <property type="entry name" value="6-hydroxymethyl-7,8-dihydropterin pyrophosphokinase, HPPK"/>
    <property type="match status" value="1"/>
</dbReference>
<accession>A0A0K8MAX0</accession>
<dbReference type="Gene3D" id="3.30.70.560">
    <property type="entry name" value="7,8-Dihydro-6-hydroxymethylpterin-pyrophosphokinase HPPK"/>
    <property type="match status" value="1"/>
</dbReference>
<dbReference type="GO" id="GO:0046654">
    <property type="term" value="P:tetrahydrofolate biosynthetic process"/>
    <property type="evidence" value="ECO:0007669"/>
    <property type="project" value="UniProtKB-UniPathway"/>
</dbReference>
<dbReference type="GO" id="GO:0046872">
    <property type="term" value="F:metal ion binding"/>
    <property type="evidence" value="ECO:0007669"/>
    <property type="project" value="UniProtKB-KW"/>
</dbReference>
<dbReference type="CDD" id="cd00483">
    <property type="entry name" value="HPPK"/>
    <property type="match status" value="1"/>
</dbReference>
<comment type="similarity">
    <text evidence="5">In the C-terminal section; belongs to the DHPS family.</text>
</comment>
<evidence type="ECO:0000256" key="12">
    <source>
        <dbReference type="ARBA" id="ARBA00022909"/>
    </source>
</evidence>
<proteinExistence type="inferred from homology"/>
<feature type="domain" description="Pterin-binding" evidence="14">
    <location>
        <begin position="155"/>
        <end position="411"/>
    </location>
</feature>
<name>A0A0K8MAX0_9PROT</name>
<keyword evidence="13" id="KW-0511">Multifunctional enzyme</keyword>
<evidence type="ECO:0000256" key="5">
    <source>
        <dbReference type="ARBA" id="ARBA00009951"/>
    </source>
</evidence>
<evidence type="ECO:0000256" key="11">
    <source>
        <dbReference type="ARBA" id="ARBA00022842"/>
    </source>
</evidence>
<dbReference type="Proteomes" id="UP000036771">
    <property type="component" value="Unassembled WGS sequence"/>
</dbReference>
<evidence type="ECO:0000256" key="2">
    <source>
        <dbReference type="ARBA" id="ARBA00001946"/>
    </source>
</evidence>
<dbReference type="Pfam" id="PF01288">
    <property type="entry name" value="HPPK"/>
    <property type="match status" value="1"/>
</dbReference>
<comment type="pathway">
    <text evidence="3">Cofactor biosynthesis; tetrahydrofolate biosynthesis; 7,8-dihydrofolate from 2-amino-4-hydroxy-6-hydroxymethyl-7,8-dihydropteridine diphosphate and 4-aminobenzoate: step 1/2.</text>
</comment>
<comment type="cofactor">
    <cofactor evidence="2">
        <name>Mg(2+)</name>
        <dbReference type="ChEBI" id="CHEBI:18420"/>
    </cofactor>
</comment>
<evidence type="ECO:0000256" key="8">
    <source>
        <dbReference type="ARBA" id="ARBA00022741"/>
    </source>
</evidence>
<keyword evidence="11" id="KW-0460">Magnesium</keyword>
<dbReference type="Gene3D" id="3.20.20.20">
    <property type="entry name" value="Dihydropteroate synthase-like"/>
    <property type="match status" value="1"/>
</dbReference>
<evidence type="ECO:0000256" key="9">
    <source>
        <dbReference type="ARBA" id="ARBA00022777"/>
    </source>
</evidence>
<keyword evidence="6" id="KW-0808">Transferase</keyword>
<dbReference type="GO" id="GO:0003848">
    <property type="term" value="F:2-amino-4-hydroxy-6-hydroxymethyldihydropteridine diphosphokinase activity"/>
    <property type="evidence" value="ECO:0007669"/>
    <property type="project" value="InterPro"/>
</dbReference>
<evidence type="ECO:0000256" key="6">
    <source>
        <dbReference type="ARBA" id="ARBA00022679"/>
    </source>
</evidence>
<organism evidence="15 16">
    <name type="scientific">Caedimonas varicaedens</name>
    <dbReference type="NCBI Taxonomy" id="1629334"/>
    <lineage>
        <taxon>Bacteria</taxon>
        <taxon>Pseudomonadati</taxon>
        <taxon>Pseudomonadota</taxon>
        <taxon>Alphaproteobacteria</taxon>
        <taxon>Holosporales</taxon>
        <taxon>Caedimonadaceae</taxon>
        <taxon>Caedimonas</taxon>
    </lineage>
</organism>
<reference evidence="15 16" key="1">
    <citation type="submission" date="2015-03" db="EMBL/GenBank/DDBJ databases">
        <title>Caedibacter varicaedens, whole genome shotgun sequence.</title>
        <authorList>
            <person name="Suzuki H."/>
            <person name="Dapper A.L."/>
            <person name="Gibson A.K."/>
            <person name="Jackson C."/>
            <person name="Lee H."/>
            <person name="Pejaver V.R."/>
            <person name="Doak T."/>
            <person name="Lynch M."/>
        </authorList>
    </citation>
    <scope>NUCLEOTIDE SEQUENCE [LARGE SCALE GENOMIC DNA]</scope>
</reference>
<evidence type="ECO:0000313" key="16">
    <source>
        <dbReference type="Proteomes" id="UP000036771"/>
    </source>
</evidence>
<evidence type="ECO:0000256" key="1">
    <source>
        <dbReference type="ARBA" id="ARBA00000012"/>
    </source>
</evidence>
<keyword evidence="16" id="KW-1185">Reference proteome</keyword>
<dbReference type="GO" id="GO:0005524">
    <property type="term" value="F:ATP binding"/>
    <property type="evidence" value="ECO:0007669"/>
    <property type="project" value="UniProtKB-KW"/>
</dbReference>
<dbReference type="InterPro" id="IPR006390">
    <property type="entry name" value="DHP_synth_dom"/>
</dbReference>
<evidence type="ECO:0000256" key="13">
    <source>
        <dbReference type="ARBA" id="ARBA00023268"/>
    </source>
</evidence>
<dbReference type="PROSITE" id="PS50972">
    <property type="entry name" value="PTERIN_BINDING"/>
    <property type="match status" value="1"/>
</dbReference>
<keyword evidence="12" id="KW-0289">Folate biosynthesis</keyword>
<dbReference type="GO" id="GO:0046656">
    <property type="term" value="P:folic acid biosynthetic process"/>
    <property type="evidence" value="ECO:0007669"/>
    <property type="project" value="UniProtKB-KW"/>
</dbReference>
<dbReference type="OrthoDB" id="9811744at2"/>
<dbReference type="PANTHER" id="PTHR20941">
    <property type="entry name" value="FOLATE SYNTHESIS PROTEINS"/>
    <property type="match status" value="1"/>
</dbReference>
<evidence type="ECO:0000256" key="10">
    <source>
        <dbReference type="ARBA" id="ARBA00022840"/>
    </source>
</evidence>
<dbReference type="NCBIfam" id="TIGR01498">
    <property type="entry name" value="folK"/>
    <property type="match status" value="1"/>
</dbReference>